<dbReference type="EnsemblPlants" id="AET7Gv21311300.1">
    <property type="protein sequence ID" value="AET7Gv21311300.1"/>
    <property type="gene ID" value="AET7Gv21311300"/>
</dbReference>
<name>A0A453TA67_AEGTS</name>
<sequence>MLQRNSIGASLQLRRRFLQPRALHYNSDGLVDASSQLRRAPSASLLVAARRPAFNTSPLHHQWSADGAPVALCSTDRAQRPRRRFYDRWSVADRRQASDGGATLQRKKKLQCSIVDVPREDPLQPRRSSNDSGGAPFQPRACSIAATSELRRPGSAPLQPRWSTNDSPTALHRSACDAPRDDEQKR</sequence>
<evidence type="ECO:0000256" key="1">
    <source>
        <dbReference type="SAM" id="MobiDB-lite"/>
    </source>
</evidence>
<reference evidence="3" key="2">
    <citation type="journal article" date="2017" name="Nat. Plants">
        <title>The Aegilops tauschii genome reveals multiple impacts of transposons.</title>
        <authorList>
            <person name="Zhao G."/>
            <person name="Zou C."/>
            <person name="Li K."/>
            <person name="Wang K."/>
            <person name="Li T."/>
            <person name="Gao L."/>
            <person name="Zhang X."/>
            <person name="Wang H."/>
            <person name="Yang Z."/>
            <person name="Liu X."/>
            <person name="Jiang W."/>
            <person name="Mao L."/>
            <person name="Kong X."/>
            <person name="Jiao Y."/>
            <person name="Jia J."/>
        </authorList>
    </citation>
    <scope>NUCLEOTIDE SEQUENCE [LARGE SCALE GENOMIC DNA]</scope>
    <source>
        <strain evidence="3">cv. AL8/78</strain>
    </source>
</reference>
<dbReference type="Gramene" id="AET7Gv21311300.1">
    <property type="protein sequence ID" value="AET7Gv21311300.1"/>
    <property type="gene ID" value="AET7Gv21311300"/>
</dbReference>
<reference evidence="3" key="1">
    <citation type="journal article" date="2014" name="Science">
        <title>Ancient hybridizations among the ancestral genomes of bread wheat.</title>
        <authorList>
            <consortium name="International Wheat Genome Sequencing Consortium,"/>
            <person name="Marcussen T."/>
            <person name="Sandve S.R."/>
            <person name="Heier L."/>
            <person name="Spannagl M."/>
            <person name="Pfeifer M."/>
            <person name="Jakobsen K.S."/>
            <person name="Wulff B.B."/>
            <person name="Steuernagel B."/>
            <person name="Mayer K.F."/>
            <person name="Olsen O.A."/>
        </authorList>
    </citation>
    <scope>NUCLEOTIDE SEQUENCE [LARGE SCALE GENOMIC DNA]</scope>
    <source>
        <strain evidence="3">cv. AL8/78</strain>
    </source>
</reference>
<evidence type="ECO:0000313" key="2">
    <source>
        <dbReference type="EnsemblPlants" id="AET7Gv21311300.1"/>
    </source>
</evidence>
<evidence type="ECO:0000313" key="3">
    <source>
        <dbReference type="Proteomes" id="UP000015105"/>
    </source>
</evidence>
<dbReference type="Proteomes" id="UP000015105">
    <property type="component" value="Chromosome 7D"/>
</dbReference>
<reference evidence="2" key="3">
    <citation type="journal article" date="2017" name="Nature">
        <title>Genome sequence of the progenitor of the wheat D genome Aegilops tauschii.</title>
        <authorList>
            <person name="Luo M.C."/>
            <person name="Gu Y.Q."/>
            <person name="Puiu D."/>
            <person name="Wang H."/>
            <person name="Twardziok S.O."/>
            <person name="Deal K.R."/>
            <person name="Huo N."/>
            <person name="Zhu T."/>
            <person name="Wang L."/>
            <person name="Wang Y."/>
            <person name="McGuire P.E."/>
            <person name="Liu S."/>
            <person name="Long H."/>
            <person name="Ramasamy R.K."/>
            <person name="Rodriguez J.C."/>
            <person name="Van S.L."/>
            <person name="Yuan L."/>
            <person name="Wang Z."/>
            <person name="Xia Z."/>
            <person name="Xiao L."/>
            <person name="Anderson O.D."/>
            <person name="Ouyang S."/>
            <person name="Liang Y."/>
            <person name="Zimin A.V."/>
            <person name="Pertea G."/>
            <person name="Qi P."/>
            <person name="Bennetzen J.L."/>
            <person name="Dai X."/>
            <person name="Dawson M.W."/>
            <person name="Muller H.G."/>
            <person name="Kugler K."/>
            <person name="Rivarola-Duarte L."/>
            <person name="Spannagl M."/>
            <person name="Mayer K.F.X."/>
            <person name="Lu F.H."/>
            <person name="Bevan M.W."/>
            <person name="Leroy P."/>
            <person name="Li P."/>
            <person name="You F.M."/>
            <person name="Sun Q."/>
            <person name="Liu Z."/>
            <person name="Lyons E."/>
            <person name="Wicker T."/>
            <person name="Salzberg S.L."/>
            <person name="Devos K.M."/>
            <person name="Dvorak J."/>
        </authorList>
    </citation>
    <scope>NUCLEOTIDE SEQUENCE [LARGE SCALE GENOMIC DNA]</scope>
    <source>
        <strain evidence="2">cv. AL8/78</strain>
    </source>
</reference>
<dbReference type="AlphaFoldDB" id="A0A453TA67"/>
<reference evidence="2" key="5">
    <citation type="journal article" date="2021" name="G3 (Bethesda)">
        <title>Aegilops tauschii genome assembly Aet v5.0 features greater sequence contiguity and improved annotation.</title>
        <authorList>
            <person name="Wang L."/>
            <person name="Zhu T."/>
            <person name="Rodriguez J.C."/>
            <person name="Deal K.R."/>
            <person name="Dubcovsky J."/>
            <person name="McGuire P.E."/>
            <person name="Lux T."/>
            <person name="Spannagl M."/>
            <person name="Mayer K.F.X."/>
            <person name="Baldrich P."/>
            <person name="Meyers B.C."/>
            <person name="Huo N."/>
            <person name="Gu Y.Q."/>
            <person name="Zhou H."/>
            <person name="Devos K.M."/>
            <person name="Bennetzen J.L."/>
            <person name="Unver T."/>
            <person name="Budak H."/>
            <person name="Gulick P.J."/>
            <person name="Galiba G."/>
            <person name="Kalapos B."/>
            <person name="Nelson D.R."/>
            <person name="Li P."/>
            <person name="You F.M."/>
            <person name="Luo M.C."/>
            <person name="Dvorak J."/>
        </authorList>
    </citation>
    <scope>NUCLEOTIDE SEQUENCE [LARGE SCALE GENOMIC DNA]</scope>
    <source>
        <strain evidence="2">cv. AL8/78</strain>
    </source>
</reference>
<keyword evidence="3" id="KW-1185">Reference proteome</keyword>
<reference evidence="2" key="4">
    <citation type="submission" date="2019-03" db="UniProtKB">
        <authorList>
            <consortium name="EnsemblPlants"/>
        </authorList>
    </citation>
    <scope>IDENTIFICATION</scope>
</reference>
<protein>
    <submittedName>
        <fullName evidence="2">Uncharacterized protein</fullName>
    </submittedName>
</protein>
<accession>A0A453TA67</accession>
<proteinExistence type="predicted"/>
<feature type="compositionally biased region" description="Basic and acidic residues" evidence="1">
    <location>
        <begin position="174"/>
        <end position="186"/>
    </location>
</feature>
<organism evidence="2 3">
    <name type="scientific">Aegilops tauschii subsp. strangulata</name>
    <name type="common">Goatgrass</name>
    <dbReference type="NCBI Taxonomy" id="200361"/>
    <lineage>
        <taxon>Eukaryota</taxon>
        <taxon>Viridiplantae</taxon>
        <taxon>Streptophyta</taxon>
        <taxon>Embryophyta</taxon>
        <taxon>Tracheophyta</taxon>
        <taxon>Spermatophyta</taxon>
        <taxon>Magnoliopsida</taxon>
        <taxon>Liliopsida</taxon>
        <taxon>Poales</taxon>
        <taxon>Poaceae</taxon>
        <taxon>BOP clade</taxon>
        <taxon>Pooideae</taxon>
        <taxon>Triticodae</taxon>
        <taxon>Triticeae</taxon>
        <taxon>Triticinae</taxon>
        <taxon>Aegilops</taxon>
    </lineage>
</organism>
<feature type="region of interest" description="Disordered" evidence="1">
    <location>
        <begin position="116"/>
        <end position="186"/>
    </location>
</feature>